<comment type="catalytic activity">
    <reaction evidence="4">
        <text>a 1-acyl-sn-glycero-3-phosphate + an acyl-CoA = a 1,2-diacyl-sn-glycero-3-phosphate + CoA</text>
        <dbReference type="Rhea" id="RHEA:19709"/>
        <dbReference type="ChEBI" id="CHEBI:57287"/>
        <dbReference type="ChEBI" id="CHEBI:57970"/>
        <dbReference type="ChEBI" id="CHEBI:58342"/>
        <dbReference type="ChEBI" id="CHEBI:58608"/>
        <dbReference type="EC" id="2.3.1.51"/>
    </reaction>
</comment>
<dbReference type="PANTHER" id="PTHR10434:SF11">
    <property type="entry name" value="1-ACYL-SN-GLYCEROL-3-PHOSPHATE ACYLTRANSFERASE"/>
    <property type="match status" value="1"/>
</dbReference>
<comment type="similarity">
    <text evidence="1 4">Belongs to the 1-acyl-sn-glycerol-3-phosphate acyltransferase family.</text>
</comment>
<evidence type="ECO:0000259" key="5">
    <source>
        <dbReference type="SMART" id="SM00563"/>
    </source>
</evidence>
<evidence type="ECO:0000313" key="6">
    <source>
        <dbReference type="EMBL" id="XBX73705.1"/>
    </source>
</evidence>
<gene>
    <name evidence="6" type="ORF">PRVXT_001706</name>
</gene>
<reference evidence="6" key="2">
    <citation type="submission" date="2024-06" db="EMBL/GenBank/DDBJ databases">
        <authorList>
            <person name="Petrova K.O."/>
            <person name="Toshchakov S.V."/>
            <person name="Boltjanskaja Y.V."/>
            <person name="Kevbrin V."/>
        </authorList>
    </citation>
    <scope>NUCLEOTIDE SEQUENCE</scope>
    <source>
        <strain evidence="6">Z-910T</strain>
    </source>
</reference>
<dbReference type="GO" id="GO:0006654">
    <property type="term" value="P:phosphatidic acid biosynthetic process"/>
    <property type="evidence" value="ECO:0007669"/>
    <property type="project" value="TreeGrafter"/>
</dbReference>
<dbReference type="InterPro" id="IPR004552">
    <property type="entry name" value="AGP_acyltrans"/>
</dbReference>
<dbReference type="Pfam" id="PF01553">
    <property type="entry name" value="Acyltransferase"/>
    <property type="match status" value="1"/>
</dbReference>
<dbReference type="GO" id="GO:0016020">
    <property type="term" value="C:membrane"/>
    <property type="evidence" value="ECO:0007669"/>
    <property type="project" value="InterPro"/>
</dbReference>
<dbReference type="SUPFAM" id="SSF69593">
    <property type="entry name" value="Glycerol-3-phosphate (1)-acyltransferase"/>
    <property type="match status" value="1"/>
</dbReference>
<dbReference type="EC" id="2.3.1.51" evidence="4"/>
<evidence type="ECO:0000256" key="1">
    <source>
        <dbReference type="ARBA" id="ARBA00008655"/>
    </source>
</evidence>
<evidence type="ECO:0000256" key="2">
    <source>
        <dbReference type="ARBA" id="ARBA00022679"/>
    </source>
</evidence>
<feature type="domain" description="Phospholipid/glycerol acyltransferase" evidence="5">
    <location>
        <begin position="34"/>
        <end position="146"/>
    </location>
</feature>
<accession>A0AAU7VIQ8</accession>
<evidence type="ECO:0000256" key="4">
    <source>
        <dbReference type="RuleBase" id="RU361267"/>
    </source>
</evidence>
<proteinExistence type="inferred from homology"/>
<dbReference type="NCBIfam" id="TIGR00530">
    <property type="entry name" value="AGP_acyltrn"/>
    <property type="match status" value="1"/>
</dbReference>
<name>A0AAU7VIQ8_9FIRM</name>
<dbReference type="EMBL" id="CP158367">
    <property type="protein sequence ID" value="XBX73705.1"/>
    <property type="molecule type" value="Genomic_DNA"/>
</dbReference>
<dbReference type="CDD" id="cd07989">
    <property type="entry name" value="LPLAT_AGPAT-like"/>
    <property type="match status" value="1"/>
</dbReference>
<keyword evidence="4" id="KW-0444">Lipid biosynthesis</keyword>
<comment type="domain">
    <text evidence="4">The HXXXXD motif is essential for acyltransferase activity and may constitute the binding site for the phosphate moiety of the glycerol-3-phosphate.</text>
</comment>
<dbReference type="GO" id="GO:0003841">
    <property type="term" value="F:1-acylglycerol-3-phosphate O-acyltransferase activity"/>
    <property type="evidence" value="ECO:0007669"/>
    <property type="project" value="UniProtKB-UniRule"/>
</dbReference>
<evidence type="ECO:0000256" key="3">
    <source>
        <dbReference type="ARBA" id="ARBA00023315"/>
    </source>
</evidence>
<dbReference type="RefSeq" id="WP_350342467.1">
    <property type="nucleotide sequence ID" value="NZ_CP158367.1"/>
</dbReference>
<keyword evidence="4" id="KW-0443">Lipid metabolism</keyword>
<keyword evidence="4" id="KW-0594">Phospholipid biosynthesis</keyword>
<dbReference type="AlphaFoldDB" id="A0AAU7VIQ8"/>
<keyword evidence="2 4" id="KW-0808">Transferase</keyword>
<dbReference type="PANTHER" id="PTHR10434">
    <property type="entry name" value="1-ACYL-SN-GLYCEROL-3-PHOSPHATE ACYLTRANSFERASE"/>
    <property type="match status" value="1"/>
</dbReference>
<reference evidence="6" key="1">
    <citation type="journal article" date="2013" name="Extremophiles">
        <title>Proteinivorax tanatarense gen. nov., sp. nov., an anaerobic, haloalkaliphilic, proteolytic bacterium isolated from a decaying algal bloom, and proposal of Proteinivoraceae fam. nov.</title>
        <authorList>
            <person name="Kevbrin V."/>
            <person name="Boltyanskaya Y."/>
            <person name="Zhilina T."/>
            <person name="Kolganova T."/>
            <person name="Lavrentjeva E."/>
            <person name="Kuznetsov B."/>
        </authorList>
    </citation>
    <scope>NUCLEOTIDE SEQUENCE</scope>
    <source>
        <strain evidence="6">Z-910T</strain>
    </source>
</reference>
<dbReference type="SMART" id="SM00563">
    <property type="entry name" value="PlsC"/>
    <property type="match status" value="1"/>
</dbReference>
<keyword evidence="3 4" id="KW-0012">Acyltransferase</keyword>
<dbReference type="InterPro" id="IPR002123">
    <property type="entry name" value="Plipid/glycerol_acylTrfase"/>
</dbReference>
<sequence>MLYKVLKIILYPIFNLVFPYKVYGKDNIPKGGKYIVASNHISLLDPIYLVMVFPKIINFIGKKELFDKPILGAFLRGVHVISVDRSTIDRNAVRHSLEVLNNNEILGIFPEGTRSKDLKPLPPKPGVALFALKGECPIIPVRLQGPVKPFRKNNIYIGEPFYLDRKKGNMKFQARYIMKNIIKLGDE</sequence>
<organism evidence="6">
    <name type="scientific">Proteinivorax tanatarense</name>
    <dbReference type="NCBI Taxonomy" id="1260629"/>
    <lineage>
        <taxon>Bacteria</taxon>
        <taxon>Bacillati</taxon>
        <taxon>Bacillota</taxon>
        <taxon>Clostridia</taxon>
        <taxon>Eubacteriales</taxon>
        <taxon>Proteinivoracaceae</taxon>
        <taxon>Proteinivorax</taxon>
    </lineage>
</organism>
<protein>
    <recommendedName>
        <fullName evidence="4">1-acyl-sn-glycerol-3-phosphate acyltransferase</fullName>
        <ecNumber evidence="4">2.3.1.51</ecNumber>
    </recommendedName>
</protein>
<keyword evidence="4" id="KW-1208">Phospholipid metabolism</keyword>